<comment type="caution">
    <text evidence="1">The sequence shown here is derived from an EMBL/GenBank/DDBJ whole genome shotgun (WGS) entry which is preliminary data.</text>
</comment>
<dbReference type="AlphaFoldDB" id="A0A563D951"/>
<name>A0A563D951_9FLAO</name>
<dbReference type="EMBL" id="SELH01000025">
    <property type="protein sequence ID" value="TWP26818.1"/>
    <property type="molecule type" value="Genomic_DNA"/>
</dbReference>
<organism evidence="1 2">
    <name type="scientific">Apibacter muscae</name>
    <dbReference type="NCBI Taxonomy" id="2509004"/>
    <lineage>
        <taxon>Bacteria</taxon>
        <taxon>Pseudomonadati</taxon>
        <taxon>Bacteroidota</taxon>
        <taxon>Flavobacteriia</taxon>
        <taxon>Flavobacteriales</taxon>
        <taxon>Weeksellaceae</taxon>
        <taxon>Apibacter</taxon>
    </lineage>
</organism>
<dbReference type="OrthoDB" id="1098580at2"/>
<evidence type="ECO:0000313" key="2">
    <source>
        <dbReference type="Proteomes" id="UP000319499"/>
    </source>
</evidence>
<gene>
    <name evidence="1" type="ORF">ETU09_09665</name>
</gene>
<dbReference type="Proteomes" id="UP000319499">
    <property type="component" value="Unassembled WGS sequence"/>
</dbReference>
<dbReference type="RefSeq" id="WP_146262469.1">
    <property type="nucleotide sequence ID" value="NZ_SELG01000035.1"/>
</dbReference>
<keyword evidence="2" id="KW-1185">Reference proteome</keyword>
<reference evidence="1 2" key="1">
    <citation type="submission" date="2019-02" db="EMBL/GenBank/DDBJ databases">
        <title>Apibacter muscae sp. nov.: a novel member of the house fly microbiota.</title>
        <authorList>
            <person name="Park R."/>
        </authorList>
    </citation>
    <scope>NUCLEOTIDE SEQUENCE [LARGE SCALE GENOMIC DNA]</scope>
    <source>
        <strain evidence="1 2">AL1</strain>
    </source>
</reference>
<proteinExistence type="predicted"/>
<accession>A0A563D951</accession>
<sequence>MLGINLFANYFPLKWIVLSAKPEVMYNWYKKEYSNSNIKTTKNHFIPAFSVGGGLYLKPFLLQLNYELIQDKYSPYGHDIFFTLGFMF</sequence>
<protein>
    <submittedName>
        <fullName evidence="1">Uncharacterized protein</fullName>
    </submittedName>
</protein>
<evidence type="ECO:0000313" key="1">
    <source>
        <dbReference type="EMBL" id="TWP26818.1"/>
    </source>
</evidence>